<gene>
    <name evidence="3" type="ORF">GUJ93_ZPchr0008g11703</name>
</gene>
<reference evidence="3" key="1">
    <citation type="journal article" date="2021" name="bioRxiv">
        <title>Whole Genome Assembly and Annotation of Northern Wild Rice, Zizania palustris L., Supports a Whole Genome Duplication in the Zizania Genus.</title>
        <authorList>
            <person name="Haas M."/>
            <person name="Kono T."/>
            <person name="Macchietto M."/>
            <person name="Millas R."/>
            <person name="McGilp L."/>
            <person name="Shao M."/>
            <person name="Duquette J."/>
            <person name="Hirsch C.N."/>
            <person name="Kimball J."/>
        </authorList>
    </citation>
    <scope>NUCLEOTIDE SEQUENCE</scope>
    <source>
        <tissue evidence="3">Fresh leaf tissue</tissue>
    </source>
</reference>
<dbReference type="InterPro" id="IPR005175">
    <property type="entry name" value="PPC_dom"/>
</dbReference>
<dbReference type="Pfam" id="PF03479">
    <property type="entry name" value="PCC"/>
    <property type="match status" value="1"/>
</dbReference>
<name>A0A8J5V3N8_ZIZPA</name>
<feature type="domain" description="PPC" evidence="2">
    <location>
        <begin position="57"/>
        <end position="191"/>
    </location>
</feature>
<evidence type="ECO:0000313" key="4">
    <source>
        <dbReference type="Proteomes" id="UP000729402"/>
    </source>
</evidence>
<organism evidence="3 4">
    <name type="scientific">Zizania palustris</name>
    <name type="common">Northern wild rice</name>
    <dbReference type="NCBI Taxonomy" id="103762"/>
    <lineage>
        <taxon>Eukaryota</taxon>
        <taxon>Viridiplantae</taxon>
        <taxon>Streptophyta</taxon>
        <taxon>Embryophyta</taxon>
        <taxon>Tracheophyta</taxon>
        <taxon>Spermatophyta</taxon>
        <taxon>Magnoliopsida</taxon>
        <taxon>Liliopsida</taxon>
        <taxon>Poales</taxon>
        <taxon>Poaceae</taxon>
        <taxon>BOP clade</taxon>
        <taxon>Oryzoideae</taxon>
        <taxon>Oryzeae</taxon>
        <taxon>Zizaniinae</taxon>
        <taxon>Zizania</taxon>
    </lineage>
</organism>
<evidence type="ECO:0000256" key="1">
    <source>
        <dbReference type="SAM" id="Phobius"/>
    </source>
</evidence>
<reference evidence="3" key="2">
    <citation type="submission" date="2021-02" db="EMBL/GenBank/DDBJ databases">
        <authorList>
            <person name="Kimball J.A."/>
            <person name="Haas M.W."/>
            <person name="Macchietto M."/>
            <person name="Kono T."/>
            <person name="Duquette J."/>
            <person name="Shao M."/>
        </authorList>
    </citation>
    <scope>NUCLEOTIDE SEQUENCE</scope>
    <source>
        <tissue evidence="3">Fresh leaf tissue</tissue>
    </source>
</reference>
<keyword evidence="4" id="KW-1185">Reference proteome</keyword>
<keyword evidence="1" id="KW-0812">Transmembrane</keyword>
<comment type="caution">
    <text evidence="3">The sequence shown here is derived from an EMBL/GenBank/DDBJ whole genome shotgun (WGS) entry which is preliminary data.</text>
</comment>
<feature type="transmembrane region" description="Helical" evidence="1">
    <location>
        <begin position="115"/>
        <end position="140"/>
    </location>
</feature>
<protein>
    <recommendedName>
        <fullName evidence="2">PPC domain-containing protein</fullName>
    </recommendedName>
</protein>
<evidence type="ECO:0000313" key="3">
    <source>
        <dbReference type="EMBL" id="KAG8045526.1"/>
    </source>
</evidence>
<proteinExistence type="predicted"/>
<dbReference type="InterPro" id="IPR014476">
    <property type="entry name" value="AHL15-29"/>
</dbReference>
<dbReference type="GO" id="GO:0003680">
    <property type="term" value="F:minor groove of adenine-thymine-rich DNA binding"/>
    <property type="evidence" value="ECO:0007669"/>
    <property type="project" value="InterPro"/>
</dbReference>
<accession>A0A8J5V3N8</accession>
<dbReference type="PROSITE" id="PS51742">
    <property type="entry name" value="PPC"/>
    <property type="match status" value="1"/>
</dbReference>
<feature type="transmembrane region" description="Helical" evidence="1">
    <location>
        <begin position="152"/>
        <end position="175"/>
    </location>
</feature>
<dbReference type="GO" id="GO:0003700">
    <property type="term" value="F:DNA-binding transcription factor activity"/>
    <property type="evidence" value="ECO:0007669"/>
    <property type="project" value="TreeGrafter"/>
</dbReference>
<dbReference type="OrthoDB" id="679920at2759"/>
<dbReference type="PANTHER" id="PTHR31100:SF96">
    <property type="entry name" value="OS01G0246601 PROTEIN"/>
    <property type="match status" value="1"/>
</dbReference>
<evidence type="ECO:0000259" key="2">
    <source>
        <dbReference type="PROSITE" id="PS51742"/>
    </source>
</evidence>
<dbReference type="GO" id="GO:0010228">
    <property type="term" value="P:vegetative to reproductive phase transition of meristem"/>
    <property type="evidence" value="ECO:0007669"/>
    <property type="project" value="TreeGrafter"/>
</dbReference>
<dbReference type="PANTHER" id="PTHR31100">
    <property type="entry name" value="AT-HOOK MOTIF NUCLEAR-LOCALIZED PROTEIN 15"/>
    <property type="match status" value="1"/>
</dbReference>
<dbReference type="GO" id="GO:0005634">
    <property type="term" value="C:nucleus"/>
    <property type="evidence" value="ECO:0007669"/>
    <property type="project" value="TreeGrafter"/>
</dbReference>
<dbReference type="Proteomes" id="UP000729402">
    <property type="component" value="Unassembled WGS sequence"/>
</dbReference>
<dbReference type="CDD" id="cd11378">
    <property type="entry name" value="DUF296"/>
    <property type="match status" value="1"/>
</dbReference>
<keyword evidence="1" id="KW-0472">Membrane</keyword>
<dbReference type="EMBL" id="JAAALK010000290">
    <property type="protein sequence ID" value="KAG8045526.1"/>
    <property type="molecule type" value="Genomic_DNA"/>
</dbReference>
<keyword evidence="1" id="KW-1133">Transmembrane helix</keyword>
<sequence length="228" mass="23264">MPRQCGRIFNESMGMATATAAATATAPDKLRRPCRPAALRSSKNRAKPPVVIAHECPSATRALFVEVPAGRDVVSCVAAVARRARCGALVLGASGHVADVVLREPALVLRGTMEILSLAGCFFPYPSVAAAASPGAAVFLAGPRGSVLGGGVAAGGLIAAGPVVVMLATFVAAAFDRLPLLKSGEDSSNAEGCDVHALTRRRRCGAQPPPPPPHCDGWALCQKLGAKI</sequence>
<dbReference type="AlphaFoldDB" id="A0A8J5V3N8"/>